<organism evidence="2">
    <name type="scientific">viral metagenome</name>
    <dbReference type="NCBI Taxonomy" id="1070528"/>
    <lineage>
        <taxon>unclassified sequences</taxon>
        <taxon>metagenomes</taxon>
        <taxon>organismal metagenomes</taxon>
    </lineage>
</organism>
<sequence>MEEKSVPKNKQKINKVNKEVYKEGWWTKNFGLPFKLIFIMYIIPILLILSLYFKSKIYKKQPIMYILGLMLAMIYIVLSMLFSLYIFILVKI</sequence>
<protein>
    <submittedName>
        <fullName evidence="2">Uncharacterized protein</fullName>
    </submittedName>
</protein>
<dbReference type="EMBL" id="MN739344">
    <property type="protein sequence ID" value="QHS99438.1"/>
    <property type="molecule type" value="Genomic_DNA"/>
</dbReference>
<proteinExistence type="predicted"/>
<feature type="transmembrane region" description="Helical" evidence="1">
    <location>
        <begin position="32"/>
        <end position="53"/>
    </location>
</feature>
<accession>A0A6C0C705</accession>
<keyword evidence="1" id="KW-0472">Membrane</keyword>
<keyword evidence="1" id="KW-0812">Transmembrane</keyword>
<evidence type="ECO:0000256" key="1">
    <source>
        <dbReference type="SAM" id="Phobius"/>
    </source>
</evidence>
<reference evidence="2" key="1">
    <citation type="journal article" date="2020" name="Nature">
        <title>Giant virus diversity and host interactions through global metagenomics.</title>
        <authorList>
            <person name="Schulz F."/>
            <person name="Roux S."/>
            <person name="Paez-Espino D."/>
            <person name="Jungbluth S."/>
            <person name="Walsh D.A."/>
            <person name="Denef V.J."/>
            <person name="McMahon K.D."/>
            <person name="Konstantinidis K.T."/>
            <person name="Eloe-Fadrosh E.A."/>
            <person name="Kyrpides N.C."/>
            <person name="Woyke T."/>
        </authorList>
    </citation>
    <scope>NUCLEOTIDE SEQUENCE</scope>
    <source>
        <strain evidence="2">GVMAG-M-3300020187-37</strain>
    </source>
</reference>
<name>A0A6C0C705_9ZZZZ</name>
<feature type="transmembrane region" description="Helical" evidence="1">
    <location>
        <begin position="65"/>
        <end position="90"/>
    </location>
</feature>
<evidence type="ECO:0000313" key="2">
    <source>
        <dbReference type="EMBL" id="QHS99438.1"/>
    </source>
</evidence>
<dbReference type="AlphaFoldDB" id="A0A6C0C705"/>
<keyword evidence="1" id="KW-1133">Transmembrane helix</keyword>